<organism evidence="8 9">
    <name type="scientific">Portunus trituberculatus</name>
    <name type="common">Swimming crab</name>
    <name type="synonym">Neptunus trituberculatus</name>
    <dbReference type="NCBI Taxonomy" id="210409"/>
    <lineage>
        <taxon>Eukaryota</taxon>
        <taxon>Metazoa</taxon>
        <taxon>Ecdysozoa</taxon>
        <taxon>Arthropoda</taxon>
        <taxon>Crustacea</taxon>
        <taxon>Multicrustacea</taxon>
        <taxon>Malacostraca</taxon>
        <taxon>Eumalacostraca</taxon>
        <taxon>Eucarida</taxon>
        <taxon>Decapoda</taxon>
        <taxon>Pleocyemata</taxon>
        <taxon>Brachyura</taxon>
        <taxon>Eubrachyura</taxon>
        <taxon>Portunoidea</taxon>
        <taxon>Portunidae</taxon>
        <taxon>Portuninae</taxon>
        <taxon>Portunus</taxon>
    </lineage>
</organism>
<comment type="caution">
    <text evidence="8">The sequence shown here is derived from an EMBL/GenBank/DDBJ whole genome shotgun (WGS) entry which is preliminary data.</text>
</comment>
<dbReference type="OrthoDB" id="65596at2759"/>
<evidence type="ECO:0000259" key="7">
    <source>
        <dbReference type="PROSITE" id="PS00028"/>
    </source>
</evidence>
<accession>A0A5B7DCQ5</accession>
<evidence type="ECO:0000313" key="9">
    <source>
        <dbReference type="Proteomes" id="UP000324222"/>
    </source>
</evidence>
<dbReference type="Proteomes" id="UP000324222">
    <property type="component" value="Unassembled WGS sequence"/>
</dbReference>
<dbReference type="InterPro" id="IPR057766">
    <property type="entry name" value="Znf-C2H2_OTU1-like_C"/>
</dbReference>
<evidence type="ECO:0000256" key="1">
    <source>
        <dbReference type="ARBA" id="ARBA00000707"/>
    </source>
</evidence>
<evidence type="ECO:0000256" key="4">
    <source>
        <dbReference type="ARBA" id="ARBA00022801"/>
    </source>
</evidence>
<evidence type="ECO:0000313" key="8">
    <source>
        <dbReference type="EMBL" id="MPC19232.1"/>
    </source>
</evidence>
<dbReference type="GO" id="GO:0004843">
    <property type="term" value="F:cysteine-type deubiquitinase activity"/>
    <property type="evidence" value="ECO:0007669"/>
    <property type="project" value="UniProtKB-UniRule"/>
</dbReference>
<dbReference type="PROSITE" id="PS00028">
    <property type="entry name" value="ZINC_FINGER_C2H2_1"/>
    <property type="match status" value="1"/>
</dbReference>
<dbReference type="InterPro" id="IPR013087">
    <property type="entry name" value="Znf_C2H2_type"/>
</dbReference>
<keyword evidence="3 6" id="KW-0833">Ubl conjugation pathway</keyword>
<comment type="function">
    <text evidence="6">Hydrolase that can remove conjugated ubiquitin from proteins and may therefore play an important regulatory role at the level of protein turnover by preventing degradation.</text>
</comment>
<dbReference type="Pfam" id="PF24560">
    <property type="entry name" value="zf-C2H2_OTU1_C"/>
    <property type="match status" value="1"/>
</dbReference>
<evidence type="ECO:0000256" key="5">
    <source>
        <dbReference type="ARBA" id="ARBA00022807"/>
    </source>
</evidence>
<feature type="domain" description="C2H2-type" evidence="7">
    <location>
        <begin position="102"/>
        <end position="124"/>
    </location>
</feature>
<dbReference type="GO" id="GO:0036503">
    <property type="term" value="P:ERAD pathway"/>
    <property type="evidence" value="ECO:0007669"/>
    <property type="project" value="TreeGrafter"/>
</dbReference>
<dbReference type="EC" id="3.4.19.12" evidence="6"/>
<dbReference type="GO" id="GO:0005829">
    <property type="term" value="C:cytosol"/>
    <property type="evidence" value="ECO:0007669"/>
    <property type="project" value="TreeGrafter"/>
</dbReference>
<dbReference type="PANTHER" id="PTHR13312">
    <property type="entry name" value="HIV-INDUCED PROTEIN-7-LIKE PROTEASE"/>
    <property type="match status" value="1"/>
</dbReference>
<dbReference type="PANTHER" id="PTHR13312:SF0">
    <property type="entry name" value="UBIQUITIN THIOESTERASE OTU1"/>
    <property type="match status" value="1"/>
</dbReference>
<keyword evidence="9" id="KW-1185">Reference proteome</keyword>
<keyword evidence="4 6" id="KW-0378">Hydrolase</keyword>
<gene>
    <name evidence="8" type="ORF">E2C01_012143</name>
</gene>
<reference evidence="8 9" key="1">
    <citation type="submission" date="2019-05" db="EMBL/GenBank/DDBJ databases">
        <title>Another draft genome of Portunus trituberculatus and its Hox gene families provides insights of decapod evolution.</title>
        <authorList>
            <person name="Jeong J.-H."/>
            <person name="Song I."/>
            <person name="Kim S."/>
            <person name="Choi T."/>
            <person name="Kim D."/>
            <person name="Ryu S."/>
            <person name="Kim W."/>
        </authorList>
    </citation>
    <scope>NUCLEOTIDE SEQUENCE [LARGE SCALE GENOMIC DNA]</scope>
    <source>
        <tissue evidence="8">Muscle</tissue>
    </source>
</reference>
<dbReference type="GO" id="GO:0030968">
    <property type="term" value="P:endoplasmic reticulum unfolded protein response"/>
    <property type="evidence" value="ECO:0007669"/>
    <property type="project" value="TreeGrafter"/>
</dbReference>
<keyword evidence="2" id="KW-0645">Protease</keyword>
<comment type="catalytic activity">
    <reaction evidence="1 6">
        <text>Thiol-dependent hydrolysis of ester, thioester, amide, peptide and isopeptide bonds formed by the C-terminal Gly of ubiquitin (a 76-residue protein attached to proteins as an intracellular targeting signal).</text>
        <dbReference type="EC" id="3.4.19.12"/>
    </reaction>
</comment>
<dbReference type="EMBL" id="VSRR010000752">
    <property type="protein sequence ID" value="MPC19232.1"/>
    <property type="molecule type" value="Genomic_DNA"/>
</dbReference>
<evidence type="ECO:0000256" key="6">
    <source>
        <dbReference type="RuleBase" id="RU367104"/>
    </source>
</evidence>
<protein>
    <recommendedName>
        <fullName evidence="6">Ubiquitin thioesterase OTU</fullName>
        <ecNumber evidence="6">3.4.19.12</ecNumber>
    </recommendedName>
</protein>
<dbReference type="GO" id="GO:0005634">
    <property type="term" value="C:nucleus"/>
    <property type="evidence" value="ECO:0007669"/>
    <property type="project" value="TreeGrafter"/>
</dbReference>
<dbReference type="Gene3D" id="3.90.70.80">
    <property type="match status" value="1"/>
</dbReference>
<proteinExistence type="predicted"/>
<dbReference type="GO" id="GO:0016579">
    <property type="term" value="P:protein deubiquitination"/>
    <property type="evidence" value="ECO:0007669"/>
    <property type="project" value="TreeGrafter"/>
</dbReference>
<evidence type="ECO:0000256" key="2">
    <source>
        <dbReference type="ARBA" id="ARBA00022670"/>
    </source>
</evidence>
<keyword evidence="6" id="KW-0963">Cytoplasm</keyword>
<keyword evidence="5 6" id="KW-0788">Thiol protease</keyword>
<comment type="subcellular location">
    <subcellularLocation>
        <location evidence="6">Cytoplasm</location>
    </subcellularLocation>
</comment>
<sequence>MQENVVLITTAGQLAAAAGRERGSFIYNHVQIFGEDKKYDHRMIVLYDGVHYDPVYMETFEGNNIYIFPTTDDSVLHQAKEVAMEAKHSGQYTDTNTFRLECKECGITITGEDEALAHAKKTGHSKFEEIHRRSDHSPGRDDTVSANSHVGQVTTYDDSIEDNHFAAEHNVL</sequence>
<name>A0A5B7DCQ5_PORTR</name>
<dbReference type="AlphaFoldDB" id="A0A5B7DCQ5"/>
<evidence type="ECO:0000256" key="3">
    <source>
        <dbReference type="ARBA" id="ARBA00022786"/>
    </source>
</evidence>